<dbReference type="PANTHER" id="PTHR23528:SF1">
    <property type="entry name" value="MAJOR FACILITATOR SUPERFAMILY (MFS) PROFILE DOMAIN-CONTAINING PROTEIN"/>
    <property type="match status" value="1"/>
</dbReference>
<dbReference type="PANTHER" id="PTHR23528">
    <property type="match status" value="1"/>
</dbReference>
<reference evidence="7 8" key="1">
    <citation type="submission" date="2018-09" db="EMBL/GenBank/DDBJ databases">
        <title>Genome sequencing of strain 2DFW10M-5.</title>
        <authorList>
            <person name="Heo J."/>
            <person name="Kim S.-J."/>
            <person name="Kwon S.-W."/>
        </authorList>
    </citation>
    <scope>NUCLEOTIDE SEQUENCE [LARGE SCALE GENOMIC DNA]</scope>
    <source>
        <strain evidence="7 8">2DFW10M-5</strain>
    </source>
</reference>
<feature type="transmembrane region" description="Helical" evidence="5">
    <location>
        <begin position="96"/>
        <end position="117"/>
    </location>
</feature>
<dbReference type="KEGG" id="gry:D7I44_10670"/>
<feature type="transmembrane region" description="Helical" evidence="5">
    <location>
        <begin position="326"/>
        <end position="345"/>
    </location>
</feature>
<evidence type="ECO:0000256" key="5">
    <source>
        <dbReference type="SAM" id="Phobius"/>
    </source>
</evidence>
<feature type="transmembrane region" description="Helical" evidence="5">
    <location>
        <begin position="62"/>
        <end position="84"/>
    </location>
</feature>
<feature type="transmembrane region" description="Helical" evidence="5">
    <location>
        <begin position="156"/>
        <end position="178"/>
    </location>
</feature>
<dbReference type="EMBL" id="CP032624">
    <property type="protein sequence ID" value="AYG03952.1"/>
    <property type="molecule type" value="Genomic_DNA"/>
</dbReference>
<comment type="subcellular location">
    <subcellularLocation>
        <location evidence="1">Cell membrane</location>
        <topology evidence="1">Multi-pass membrane protein</topology>
    </subcellularLocation>
</comment>
<sequence length="416" mass="43222">MQQATAQPDPNPTRELSLRAKAGGVGWLIFLAQLGWSIPNNAATTLLQSASVSIAPGHKLQFYALLTTVGAVAAVIGVVIGGALSDRTRSRLGKRLPWILGAGALAALGLFATGLPIPPIAVIGAYCVFQAALNATVASINALIPDYFAPAVFGRVSALGGAGVLLGTVIGSLGAAAFVTVPRVGLTIVPWTIVVAAVVVAALLPRRSSRDEPRAATGAIQFLLYLRPPKDRQFWWVFAGRFLFILALFMTVQYQFYIATDYLGLGAQAAGNLLALCSLILALSAAAATLVTGPLSDRWGRKVFIIAASAAVIVGMIPLLVTDRPWALLVAFGFGGAAYGAYLSVDAALTIDALPTRRHVAKDLAVLNASNSLPLLFAPGLAGLLVSQLGYRASFTATIVLAAAAAVCVLFVRRVR</sequence>
<dbReference type="PROSITE" id="PS50850">
    <property type="entry name" value="MFS"/>
    <property type="match status" value="1"/>
</dbReference>
<feature type="transmembrane region" description="Helical" evidence="5">
    <location>
        <begin position="366"/>
        <end position="387"/>
    </location>
</feature>
<dbReference type="SUPFAM" id="SSF103473">
    <property type="entry name" value="MFS general substrate transporter"/>
    <property type="match status" value="1"/>
</dbReference>
<feature type="transmembrane region" description="Helical" evidence="5">
    <location>
        <begin position="123"/>
        <end position="144"/>
    </location>
</feature>
<dbReference type="RefSeq" id="WP_120789484.1">
    <property type="nucleotide sequence ID" value="NZ_CP032624.1"/>
</dbReference>
<dbReference type="PROSITE" id="PS00216">
    <property type="entry name" value="SUGAR_TRANSPORT_1"/>
    <property type="match status" value="1"/>
</dbReference>
<dbReference type="Proteomes" id="UP000275069">
    <property type="component" value="Chromosome"/>
</dbReference>
<feature type="transmembrane region" description="Helical" evidence="5">
    <location>
        <begin position="234"/>
        <end position="257"/>
    </location>
</feature>
<organism evidence="7 8">
    <name type="scientific">Gryllotalpicola protaetiae</name>
    <dbReference type="NCBI Taxonomy" id="2419771"/>
    <lineage>
        <taxon>Bacteria</taxon>
        <taxon>Bacillati</taxon>
        <taxon>Actinomycetota</taxon>
        <taxon>Actinomycetes</taxon>
        <taxon>Micrococcales</taxon>
        <taxon>Microbacteriaceae</taxon>
        <taxon>Gryllotalpicola</taxon>
    </lineage>
</organism>
<accession>A0A387BND4</accession>
<evidence type="ECO:0000256" key="3">
    <source>
        <dbReference type="ARBA" id="ARBA00022989"/>
    </source>
</evidence>
<feature type="transmembrane region" description="Helical" evidence="5">
    <location>
        <begin position="269"/>
        <end position="291"/>
    </location>
</feature>
<dbReference type="Pfam" id="PF07690">
    <property type="entry name" value="MFS_1"/>
    <property type="match status" value="1"/>
</dbReference>
<dbReference type="InterPro" id="IPR005829">
    <property type="entry name" value="Sugar_transporter_CS"/>
</dbReference>
<feature type="transmembrane region" description="Helical" evidence="5">
    <location>
        <begin position="393"/>
        <end position="412"/>
    </location>
</feature>
<evidence type="ECO:0000256" key="4">
    <source>
        <dbReference type="ARBA" id="ARBA00023136"/>
    </source>
</evidence>
<dbReference type="InterPro" id="IPR036259">
    <property type="entry name" value="MFS_trans_sf"/>
</dbReference>
<dbReference type="InterPro" id="IPR011701">
    <property type="entry name" value="MFS"/>
</dbReference>
<evidence type="ECO:0000259" key="6">
    <source>
        <dbReference type="PROSITE" id="PS50850"/>
    </source>
</evidence>
<keyword evidence="8" id="KW-1185">Reference proteome</keyword>
<keyword evidence="2 5" id="KW-0812">Transmembrane</keyword>
<proteinExistence type="predicted"/>
<dbReference type="Gene3D" id="1.20.1250.20">
    <property type="entry name" value="MFS general substrate transporter like domains"/>
    <property type="match status" value="2"/>
</dbReference>
<feature type="domain" description="Major facilitator superfamily (MFS) profile" evidence="6">
    <location>
        <begin position="233"/>
        <end position="416"/>
    </location>
</feature>
<evidence type="ECO:0000256" key="2">
    <source>
        <dbReference type="ARBA" id="ARBA00022692"/>
    </source>
</evidence>
<feature type="transmembrane region" description="Helical" evidence="5">
    <location>
        <begin position="303"/>
        <end position="320"/>
    </location>
</feature>
<keyword evidence="4 5" id="KW-0472">Membrane</keyword>
<feature type="transmembrane region" description="Helical" evidence="5">
    <location>
        <begin position="184"/>
        <end position="204"/>
    </location>
</feature>
<dbReference type="OrthoDB" id="181905at2"/>
<name>A0A387BND4_9MICO</name>
<evidence type="ECO:0000256" key="1">
    <source>
        <dbReference type="ARBA" id="ARBA00004651"/>
    </source>
</evidence>
<feature type="transmembrane region" description="Helical" evidence="5">
    <location>
        <begin position="24"/>
        <end position="42"/>
    </location>
</feature>
<dbReference type="GO" id="GO:0005886">
    <property type="term" value="C:plasma membrane"/>
    <property type="evidence" value="ECO:0007669"/>
    <property type="project" value="UniProtKB-SubCell"/>
</dbReference>
<dbReference type="InterPro" id="IPR020846">
    <property type="entry name" value="MFS_dom"/>
</dbReference>
<dbReference type="GO" id="GO:0022857">
    <property type="term" value="F:transmembrane transporter activity"/>
    <property type="evidence" value="ECO:0007669"/>
    <property type="project" value="InterPro"/>
</dbReference>
<dbReference type="AlphaFoldDB" id="A0A387BND4"/>
<gene>
    <name evidence="7" type="ORF">D7I44_10670</name>
</gene>
<evidence type="ECO:0000313" key="7">
    <source>
        <dbReference type="EMBL" id="AYG03952.1"/>
    </source>
</evidence>
<protein>
    <submittedName>
        <fullName evidence="7">MFS transporter</fullName>
    </submittedName>
</protein>
<keyword evidence="3 5" id="KW-1133">Transmembrane helix</keyword>
<evidence type="ECO:0000313" key="8">
    <source>
        <dbReference type="Proteomes" id="UP000275069"/>
    </source>
</evidence>